<dbReference type="Proteomes" id="UP000634136">
    <property type="component" value="Unassembled WGS sequence"/>
</dbReference>
<dbReference type="OrthoDB" id="407658at2759"/>
<keyword evidence="12" id="KW-1185">Reference proteome</keyword>
<comment type="subcellular location">
    <subcellularLocation>
        <location evidence="1">Golgi apparatus membrane</location>
        <topology evidence="1">Single-pass type II membrane protein</topology>
    </subcellularLocation>
</comment>
<dbReference type="GO" id="GO:0005768">
    <property type="term" value="C:endosome"/>
    <property type="evidence" value="ECO:0007669"/>
    <property type="project" value="TreeGrafter"/>
</dbReference>
<dbReference type="Gene3D" id="3.90.550.10">
    <property type="entry name" value="Spore Coat Polysaccharide Biosynthesis Protein SpsA, Chain A"/>
    <property type="match status" value="1"/>
</dbReference>
<keyword evidence="3" id="KW-0328">Glycosyltransferase</keyword>
<evidence type="ECO:0000256" key="6">
    <source>
        <dbReference type="ARBA" id="ARBA00022968"/>
    </source>
</evidence>
<evidence type="ECO:0000256" key="3">
    <source>
        <dbReference type="ARBA" id="ARBA00022676"/>
    </source>
</evidence>
<proteinExistence type="inferred from homology"/>
<dbReference type="FunFam" id="3.90.550.10:FF:000127">
    <property type="entry name" value="Probable glycosyltransferase 7"/>
    <property type="match status" value="1"/>
</dbReference>
<keyword evidence="4 11" id="KW-0808">Transferase</keyword>
<evidence type="ECO:0000313" key="11">
    <source>
        <dbReference type="EMBL" id="KAF7809940.1"/>
    </source>
</evidence>
<dbReference type="InterPro" id="IPR008630">
    <property type="entry name" value="Glyco_trans_34"/>
</dbReference>
<keyword evidence="6" id="KW-0735">Signal-anchor</keyword>
<dbReference type="GO" id="GO:0005802">
    <property type="term" value="C:trans-Golgi network"/>
    <property type="evidence" value="ECO:0007669"/>
    <property type="project" value="TreeGrafter"/>
</dbReference>
<accession>A0A834SWC0</accession>
<dbReference type="InterPro" id="IPR029044">
    <property type="entry name" value="Nucleotide-diphossugar_trans"/>
</dbReference>
<name>A0A834SWC0_9FABA</name>
<dbReference type="AlphaFoldDB" id="A0A834SWC0"/>
<reference evidence="11" key="1">
    <citation type="submission" date="2020-09" db="EMBL/GenBank/DDBJ databases">
        <title>Genome-Enabled Discovery of Anthraquinone Biosynthesis in Senna tora.</title>
        <authorList>
            <person name="Kang S.-H."/>
            <person name="Pandey R.P."/>
            <person name="Lee C.-M."/>
            <person name="Sim J.-S."/>
            <person name="Jeong J.-T."/>
            <person name="Choi B.-S."/>
            <person name="Jung M."/>
            <person name="Ginzburg D."/>
            <person name="Zhao K."/>
            <person name="Won S.Y."/>
            <person name="Oh T.-J."/>
            <person name="Yu Y."/>
            <person name="Kim N.-H."/>
            <person name="Lee O.R."/>
            <person name="Lee T.-H."/>
            <person name="Bashyal P."/>
            <person name="Kim T.-S."/>
            <person name="Lee W.-H."/>
            <person name="Kawkins C."/>
            <person name="Kim C.-K."/>
            <person name="Kim J.S."/>
            <person name="Ahn B.O."/>
            <person name="Rhee S.Y."/>
            <person name="Sohng J.K."/>
        </authorList>
    </citation>
    <scope>NUCLEOTIDE SEQUENCE</scope>
    <source>
        <tissue evidence="11">Leaf</tissue>
    </source>
</reference>
<evidence type="ECO:0000256" key="8">
    <source>
        <dbReference type="ARBA" id="ARBA00023034"/>
    </source>
</evidence>
<dbReference type="Pfam" id="PF05637">
    <property type="entry name" value="Glyco_transf_34"/>
    <property type="match status" value="1"/>
</dbReference>
<keyword evidence="10" id="KW-0325">Glycoprotein</keyword>
<protein>
    <submittedName>
        <fullName evidence="11">Glycosyltransferase 6-like</fullName>
    </submittedName>
</protein>
<keyword evidence="7" id="KW-1133">Transmembrane helix</keyword>
<dbReference type="GO" id="GO:0008378">
    <property type="term" value="F:galactosyltransferase activity"/>
    <property type="evidence" value="ECO:0007669"/>
    <property type="project" value="TreeGrafter"/>
</dbReference>
<keyword evidence="9" id="KW-0472">Membrane</keyword>
<comment type="similarity">
    <text evidence="2">Belongs to the glycosyltransferase 34 family.</text>
</comment>
<sequence>MAKLTPRNNNNNRPCCDVLHLLPSSLIALLLLWTLWSTRTHIVSDPNNTPISNRAHGPPDQTFYDDPDLSYSIEKPLRNWDEKRKEWLRLHPSLAAGSKNRILLVTGSQPSPCKNRIGDHLLLRCFKNKVDYSRIHGYDIFYNNLYLHPKMDSYWAKLPIIRAAMMAHPDAEWIWWMDADAVFTDMEFKIPLDRYKDHNFVVHGWPNMVYEDKDNKSWTGLNVGSYLIRNCQWSMDLMQAWAKMGPNTPNYEKWGRILKSTFKDKPFPLPDDQSSFIYMLSTDRARWEKKTYLEGSRVTESITQITMGRGVGRRWKGL</sequence>
<keyword evidence="5" id="KW-0812">Transmembrane</keyword>
<comment type="caution">
    <text evidence="11">The sequence shown here is derived from an EMBL/GenBank/DDBJ whole genome shotgun (WGS) entry which is preliminary data.</text>
</comment>
<keyword evidence="8" id="KW-0333">Golgi apparatus</keyword>
<dbReference type="PANTHER" id="PTHR31311:SF17">
    <property type="entry name" value="GALACTOSYL TRANSFERASE GMA12_MNN10 FAMILY PROTEIN"/>
    <property type="match status" value="1"/>
</dbReference>
<dbReference type="GO" id="GO:0000139">
    <property type="term" value="C:Golgi membrane"/>
    <property type="evidence" value="ECO:0007669"/>
    <property type="project" value="UniProtKB-SubCell"/>
</dbReference>
<organism evidence="11 12">
    <name type="scientific">Senna tora</name>
    <dbReference type="NCBI Taxonomy" id="362788"/>
    <lineage>
        <taxon>Eukaryota</taxon>
        <taxon>Viridiplantae</taxon>
        <taxon>Streptophyta</taxon>
        <taxon>Embryophyta</taxon>
        <taxon>Tracheophyta</taxon>
        <taxon>Spermatophyta</taxon>
        <taxon>Magnoliopsida</taxon>
        <taxon>eudicotyledons</taxon>
        <taxon>Gunneridae</taxon>
        <taxon>Pentapetalae</taxon>
        <taxon>rosids</taxon>
        <taxon>fabids</taxon>
        <taxon>Fabales</taxon>
        <taxon>Fabaceae</taxon>
        <taxon>Caesalpinioideae</taxon>
        <taxon>Cassia clade</taxon>
        <taxon>Senna</taxon>
    </lineage>
</organism>
<evidence type="ECO:0000256" key="4">
    <source>
        <dbReference type="ARBA" id="ARBA00022679"/>
    </source>
</evidence>
<evidence type="ECO:0000256" key="9">
    <source>
        <dbReference type="ARBA" id="ARBA00023136"/>
    </source>
</evidence>
<evidence type="ECO:0000256" key="2">
    <source>
        <dbReference type="ARBA" id="ARBA00005664"/>
    </source>
</evidence>
<evidence type="ECO:0000256" key="1">
    <source>
        <dbReference type="ARBA" id="ARBA00004323"/>
    </source>
</evidence>
<dbReference type="EMBL" id="JAAIUW010000011">
    <property type="protein sequence ID" value="KAF7809940.1"/>
    <property type="molecule type" value="Genomic_DNA"/>
</dbReference>
<dbReference type="PANTHER" id="PTHR31311">
    <property type="entry name" value="XYLOGLUCAN 6-XYLOSYLTRANSFERASE 5-RELATED-RELATED"/>
    <property type="match status" value="1"/>
</dbReference>
<evidence type="ECO:0000256" key="5">
    <source>
        <dbReference type="ARBA" id="ARBA00022692"/>
    </source>
</evidence>
<evidence type="ECO:0000256" key="10">
    <source>
        <dbReference type="ARBA" id="ARBA00023180"/>
    </source>
</evidence>
<gene>
    <name evidence="11" type="ORF">G2W53_036683</name>
</gene>
<evidence type="ECO:0000256" key="7">
    <source>
        <dbReference type="ARBA" id="ARBA00022989"/>
    </source>
</evidence>
<evidence type="ECO:0000313" key="12">
    <source>
        <dbReference type="Proteomes" id="UP000634136"/>
    </source>
</evidence>